<evidence type="ECO:0000313" key="14">
    <source>
        <dbReference type="Proteomes" id="UP000019265"/>
    </source>
</evidence>
<evidence type="ECO:0000259" key="11">
    <source>
        <dbReference type="PROSITE" id="PS50936"/>
    </source>
</evidence>
<dbReference type="NCBIfam" id="TIGR00157">
    <property type="entry name" value="ribosome small subunit-dependent GTPase A"/>
    <property type="match status" value="1"/>
</dbReference>
<dbReference type="InterPro" id="IPR004881">
    <property type="entry name" value="Ribosome_biogen_GTPase_RsgA"/>
</dbReference>
<name>W6AAL9_9MOLU</name>
<comment type="subcellular location">
    <subcellularLocation>
        <location evidence="10">Cytoplasm</location>
    </subcellularLocation>
</comment>
<keyword evidence="2 10" id="KW-0690">Ribosome biogenesis</keyword>
<dbReference type="InterPro" id="IPR031944">
    <property type="entry name" value="RsgA_N"/>
</dbReference>
<keyword evidence="1 10" id="KW-0963">Cytoplasm</keyword>
<keyword evidence="7 10" id="KW-0862">Zinc</keyword>
<dbReference type="InterPro" id="IPR010914">
    <property type="entry name" value="RsgA_GTPase_dom"/>
</dbReference>
<dbReference type="STRING" id="1276257.SSABA_v1c06590"/>
<evidence type="ECO:0000256" key="4">
    <source>
        <dbReference type="ARBA" id="ARBA00022730"/>
    </source>
</evidence>
<proteinExistence type="inferred from homology"/>
<keyword evidence="3 10" id="KW-0479">Metal-binding</keyword>
<dbReference type="EMBL" id="CP006934">
    <property type="protein sequence ID" value="AHI54061.1"/>
    <property type="molecule type" value="Genomic_DNA"/>
</dbReference>
<dbReference type="SUPFAM" id="SSF52540">
    <property type="entry name" value="P-loop containing nucleoside triphosphate hydrolases"/>
    <property type="match status" value="1"/>
</dbReference>
<dbReference type="CDD" id="cd01854">
    <property type="entry name" value="YjeQ_EngC"/>
    <property type="match status" value="1"/>
</dbReference>
<feature type="domain" description="CP-type G" evidence="12">
    <location>
        <begin position="68"/>
        <end position="228"/>
    </location>
</feature>
<keyword evidence="9 10" id="KW-0342">GTP-binding</keyword>
<comment type="cofactor">
    <cofactor evidence="10">
        <name>Zn(2+)</name>
        <dbReference type="ChEBI" id="CHEBI:29105"/>
    </cofactor>
    <text evidence="10">Binds 1 zinc ion per subunit.</text>
</comment>
<feature type="binding site" evidence="10">
    <location>
        <position position="257"/>
    </location>
    <ligand>
        <name>Zn(2+)</name>
        <dbReference type="ChEBI" id="CHEBI:29105"/>
    </ligand>
</feature>
<evidence type="ECO:0000259" key="12">
    <source>
        <dbReference type="PROSITE" id="PS51721"/>
    </source>
</evidence>
<dbReference type="GO" id="GO:0003924">
    <property type="term" value="F:GTPase activity"/>
    <property type="evidence" value="ECO:0007669"/>
    <property type="project" value="UniProtKB-UniRule"/>
</dbReference>
<evidence type="ECO:0000256" key="7">
    <source>
        <dbReference type="ARBA" id="ARBA00022833"/>
    </source>
</evidence>
<gene>
    <name evidence="13" type="primary">engC</name>
    <name evidence="10" type="synonym">rsgA</name>
    <name evidence="13" type="ORF">SSABA_v1c06590</name>
</gene>
<evidence type="ECO:0000256" key="6">
    <source>
        <dbReference type="ARBA" id="ARBA00022801"/>
    </source>
</evidence>
<dbReference type="GO" id="GO:0042274">
    <property type="term" value="P:ribosomal small subunit biogenesis"/>
    <property type="evidence" value="ECO:0007669"/>
    <property type="project" value="UniProtKB-UniRule"/>
</dbReference>
<evidence type="ECO:0000256" key="9">
    <source>
        <dbReference type="ARBA" id="ARBA00023134"/>
    </source>
</evidence>
<feature type="binding site" evidence="10">
    <location>
        <begin position="117"/>
        <end position="120"/>
    </location>
    <ligand>
        <name>GTP</name>
        <dbReference type="ChEBI" id="CHEBI:37565"/>
    </ligand>
</feature>
<feature type="binding site" evidence="10">
    <location>
        <position position="266"/>
    </location>
    <ligand>
        <name>Zn(2+)</name>
        <dbReference type="ChEBI" id="CHEBI:29105"/>
    </ligand>
</feature>
<accession>W6AAL9</accession>
<reference evidence="13 14" key="1">
    <citation type="journal article" date="2014" name="Genome Biol. Evol.">
        <title>Molecular evolution of the substrate utilization strategies and putative virulence factors in mosquito-associated Spiroplasma species.</title>
        <authorList>
            <person name="Chang T.H."/>
            <person name="Lo W.S."/>
            <person name="Ku C."/>
            <person name="Chen L.L."/>
            <person name="Kuo C.H."/>
        </authorList>
    </citation>
    <scope>NUCLEOTIDE SEQUENCE [LARGE SCALE GENOMIC DNA]</scope>
    <source>
        <strain evidence="13">Ar-1343</strain>
    </source>
</reference>
<keyword evidence="14" id="KW-1185">Reference proteome</keyword>
<dbReference type="Gene3D" id="2.40.50.140">
    <property type="entry name" value="Nucleic acid-binding proteins"/>
    <property type="match status" value="1"/>
</dbReference>
<dbReference type="PANTHER" id="PTHR32120:SF11">
    <property type="entry name" value="SMALL RIBOSOMAL SUBUNIT BIOGENESIS GTPASE RSGA 1, MITOCHONDRIAL-RELATED"/>
    <property type="match status" value="1"/>
</dbReference>
<dbReference type="PROSITE" id="PS50936">
    <property type="entry name" value="ENGC_GTPASE"/>
    <property type="match status" value="1"/>
</dbReference>
<dbReference type="eggNOG" id="COG1162">
    <property type="taxonomic scope" value="Bacteria"/>
</dbReference>
<dbReference type="InterPro" id="IPR027417">
    <property type="entry name" value="P-loop_NTPase"/>
</dbReference>
<dbReference type="InterPro" id="IPR012340">
    <property type="entry name" value="NA-bd_OB-fold"/>
</dbReference>
<dbReference type="InterPro" id="IPR030378">
    <property type="entry name" value="G_CP_dom"/>
</dbReference>
<evidence type="ECO:0000256" key="1">
    <source>
        <dbReference type="ARBA" id="ARBA00022490"/>
    </source>
</evidence>
<dbReference type="PATRIC" id="fig|1276257.3.peg.669"/>
<feature type="binding site" evidence="10">
    <location>
        <position position="252"/>
    </location>
    <ligand>
        <name>Zn(2+)</name>
        <dbReference type="ChEBI" id="CHEBI:29105"/>
    </ligand>
</feature>
<keyword evidence="6 10" id="KW-0378">Hydrolase</keyword>
<dbReference type="Gene3D" id="1.10.40.50">
    <property type="entry name" value="Probable gtpase engc, domain 3"/>
    <property type="match status" value="1"/>
</dbReference>
<dbReference type="GO" id="GO:0005737">
    <property type="term" value="C:cytoplasm"/>
    <property type="evidence" value="ECO:0007669"/>
    <property type="project" value="UniProtKB-SubCell"/>
</dbReference>
<feature type="binding site" evidence="10">
    <location>
        <begin position="171"/>
        <end position="179"/>
    </location>
    <ligand>
        <name>GTP</name>
        <dbReference type="ChEBI" id="CHEBI:37565"/>
    </ligand>
</feature>
<evidence type="ECO:0000256" key="2">
    <source>
        <dbReference type="ARBA" id="ARBA00022517"/>
    </source>
</evidence>
<evidence type="ECO:0000256" key="8">
    <source>
        <dbReference type="ARBA" id="ARBA00022884"/>
    </source>
</evidence>
<protein>
    <recommendedName>
        <fullName evidence="10">Small ribosomal subunit biogenesis GTPase RsgA</fullName>
        <ecNumber evidence="10">3.6.1.-</ecNumber>
    </recommendedName>
</protein>
<dbReference type="Proteomes" id="UP000019265">
    <property type="component" value="Chromosome"/>
</dbReference>
<comment type="function">
    <text evidence="10">One of several proteins that assist in the late maturation steps of the functional core of the 30S ribosomal subunit. Helps release RbfA from mature subunits. May play a role in the assembly of ribosomal proteins into the subunit. Circularly permuted GTPase that catalyzes slow GTP hydrolysis, GTPase activity is stimulated by the 30S ribosomal subunit.</text>
</comment>
<dbReference type="Pfam" id="PF16745">
    <property type="entry name" value="RsgA_N"/>
    <property type="match status" value="1"/>
</dbReference>
<keyword evidence="5 10" id="KW-0547">Nucleotide-binding</keyword>
<comment type="similarity">
    <text evidence="10">Belongs to the TRAFAC class YlqF/YawG GTPase family. RsgA subfamily.</text>
</comment>
<evidence type="ECO:0000256" key="10">
    <source>
        <dbReference type="HAMAP-Rule" id="MF_01820"/>
    </source>
</evidence>
<dbReference type="GO" id="GO:0046872">
    <property type="term" value="F:metal ion binding"/>
    <property type="evidence" value="ECO:0007669"/>
    <property type="project" value="UniProtKB-KW"/>
</dbReference>
<keyword evidence="8 10" id="KW-0694">RNA-binding</keyword>
<dbReference type="PANTHER" id="PTHR32120">
    <property type="entry name" value="SMALL RIBOSOMAL SUBUNIT BIOGENESIS GTPASE RSGA"/>
    <property type="match status" value="1"/>
</dbReference>
<keyword evidence="4 10" id="KW-0699">rRNA-binding</keyword>
<evidence type="ECO:0000256" key="3">
    <source>
        <dbReference type="ARBA" id="ARBA00022723"/>
    </source>
</evidence>
<evidence type="ECO:0000313" key="13">
    <source>
        <dbReference type="EMBL" id="AHI54061.1"/>
    </source>
</evidence>
<dbReference type="KEGG" id="ssab:SSABA_v1c06590"/>
<organism evidence="13 14">
    <name type="scientific">Spiroplasma sabaudiense Ar-1343</name>
    <dbReference type="NCBI Taxonomy" id="1276257"/>
    <lineage>
        <taxon>Bacteria</taxon>
        <taxon>Bacillati</taxon>
        <taxon>Mycoplasmatota</taxon>
        <taxon>Mollicutes</taxon>
        <taxon>Entomoplasmatales</taxon>
        <taxon>Spiroplasmataceae</taxon>
        <taxon>Spiroplasma</taxon>
    </lineage>
</organism>
<dbReference type="SUPFAM" id="SSF50249">
    <property type="entry name" value="Nucleic acid-binding proteins"/>
    <property type="match status" value="1"/>
</dbReference>
<dbReference type="Gene3D" id="3.40.50.300">
    <property type="entry name" value="P-loop containing nucleotide triphosphate hydrolases"/>
    <property type="match status" value="1"/>
</dbReference>
<dbReference type="AlphaFoldDB" id="W6AAL9"/>
<sequence>MDSNLQGLILKIVSEYCYVLFENEVFECKAIGSLRHQQIKLTVGDLAFFEILDGVNKKGSITGIQKRRNELKRPRIANIDQVVIVTSVSNPDFASYILNKYLAFVEILEIKPILAFTKTDLIPHDHEFLKEIQGYKKLGYDSFLINNKVETNDNWEAFKNILKNKISVFTGQTGAGKSTTLNHLIPGLSEKTQEISKALNRGRHTTTKNELFFVNNGYIGDTPGFSSFELDNVSQTELSQSYQFFKDNLGKCKFRDCLHIESSPQCFIKRSVELRDFPEFIYNDYLKMIEEIKKIESRKKF</sequence>
<feature type="domain" description="EngC GTPase" evidence="11">
    <location>
        <begin position="77"/>
        <end position="226"/>
    </location>
</feature>
<dbReference type="RefSeq" id="WP_051464707.1">
    <property type="nucleotide sequence ID" value="NZ_CP006934.1"/>
</dbReference>
<dbReference type="GO" id="GO:0019843">
    <property type="term" value="F:rRNA binding"/>
    <property type="evidence" value="ECO:0007669"/>
    <property type="project" value="UniProtKB-KW"/>
</dbReference>
<dbReference type="HOGENOM" id="CLU_033617_2_1_14"/>
<comment type="subunit">
    <text evidence="10">Monomer. Associates with 30S ribosomal subunit, binds 16S rRNA.</text>
</comment>
<feature type="binding site" evidence="10">
    <location>
        <position position="259"/>
    </location>
    <ligand>
        <name>Zn(2+)</name>
        <dbReference type="ChEBI" id="CHEBI:29105"/>
    </ligand>
</feature>
<dbReference type="EC" id="3.6.1.-" evidence="10"/>
<dbReference type="Pfam" id="PF03193">
    <property type="entry name" value="RsgA_GTPase"/>
    <property type="match status" value="1"/>
</dbReference>
<evidence type="ECO:0000256" key="5">
    <source>
        <dbReference type="ARBA" id="ARBA00022741"/>
    </source>
</evidence>
<dbReference type="PROSITE" id="PS51721">
    <property type="entry name" value="G_CP"/>
    <property type="match status" value="1"/>
</dbReference>
<dbReference type="GO" id="GO:0005525">
    <property type="term" value="F:GTP binding"/>
    <property type="evidence" value="ECO:0007669"/>
    <property type="project" value="UniProtKB-UniRule"/>
</dbReference>
<dbReference type="HAMAP" id="MF_01820">
    <property type="entry name" value="GTPase_RsgA"/>
    <property type="match status" value="1"/>
</dbReference>